<name>A0ABY7DYA0_MYAAR</name>
<evidence type="ECO:0000313" key="4">
    <source>
        <dbReference type="Proteomes" id="UP001164746"/>
    </source>
</evidence>
<gene>
    <name evidence="3" type="ORF">MAR_008447</name>
</gene>
<dbReference type="Proteomes" id="UP001164746">
    <property type="component" value="Chromosome 4"/>
</dbReference>
<evidence type="ECO:0000313" key="3">
    <source>
        <dbReference type="EMBL" id="WAR01889.1"/>
    </source>
</evidence>
<organism evidence="3 4">
    <name type="scientific">Mya arenaria</name>
    <name type="common">Soft-shell clam</name>
    <dbReference type="NCBI Taxonomy" id="6604"/>
    <lineage>
        <taxon>Eukaryota</taxon>
        <taxon>Metazoa</taxon>
        <taxon>Spiralia</taxon>
        <taxon>Lophotrochozoa</taxon>
        <taxon>Mollusca</taxon>
        <taxon>Bivalvia</taxon>
        <taxon>Autobranchia</taxon>
        <taxon>Heteroconchia</taxon>
        <taxon>Euheterodonta</taxon>
        <taxon>Imparidentia</taxon>
        <taxon>Neoheterodontei</taxon>
        <taxon>Myida</taxon>
        <taxon>Myoidea</taxon>
        <taxon>Myidae</taxon>
        <taxon>Mya</taxon>
    </lineage>
</organism>
<feature type="region of interest" description="Disordered" evidence="1">
    <location>
        <begin position="90"/>
        <end position="126"/>
    </location>
</feature>
<feature type="signal peptide" evidence="2">
    <location>
        <begin position="1"/>
        <end position="18"/>
    </location>
</feature>
<keyword evidence="2" id="KW-0732">Signal</keyword>
<sequence length="204" mass="22929">MKLLVCSILALCCALADGAVMQKARPMMDAAQPNHHNGIVLLDGFCKAIISKTVKNDDDKYNDVFVEITSSCEKLQEFWTKVYANRQGMAQAGDGPQVQPETFDDDEPIDQPKPVHGERDRKRRSNRRPFAWRDGFRVQGRRPIGLPMAKSAIEQLLFICDHLNPALEGRSVEFVEIVDQIDEACEKADQLFHEDADDNATADL</sequence>
<protein>
    <submittedName>
        <fullName evidence="3">Uncharacterized protein</fullName>
    </submittedName>
</protein>
<evidence type="ECO:0000256" key="2">
    <source>
        <dbReference type="SAM" id="SignalP"/>
    </source>
</evidence>
<proteinExistence type="predicted"/>
<dbReference type="EMBL" id="CP111015">
    <property type="protein sequence ID" value="WAR01889.1"/>
    <property type="molecule type" value="Genomic_DNA"/>
</dbReference>
<keyword evidence="4" id="KW-1185">Reference proteome</keyword>
<evidence type="ECO:0000256" key="1">
    <source>
        <dbReference type="SAM" id="MobiDB-lite"/>
    </source>
</evidence>
<feature type="chain" id="PRO_5045111383" evidence="2">
    <location>
        <begin position="19"/>
        <end position="204"/>
    </location>
</feature>
<reference evidence="3" key="1">
    <citation type="submission" date="2022-11" db="EMBL/GenBank/DDBJ databases">
        <title>Centuries of genome instability and evolution in soft-shell clam transmissible cancer (bioRxiv).</title>
        <authorList>
            <person name="Hart S.F.M."/>
            <person name="Yonemitsu M.A."/>
            <person name="Giersch R.M."/>
            <person name="Beal B.F."/>
            <person name="Arriagada G."/>
            <person name="Davis B.W."/>
            <person name="Ostrander E.A."/>
            <person name="Goff S.P."/>
            <person name="Metzger M.J."/>
        </authorList>
    </citation>
    <scope>NUCLEOTIDE SEQUENCE</scope>
    <source>
        <strain evidence="3">MELC-2E11</strain>
        <tissue evidence="3">Siphon/mantle</tissue>
    </source>
</reference>
<accession>A0ABY7DYA0</accession>